<evidence type="ECO:0000313" key="4">
    <source>
        <dbReference type="RefSeq" id="XP_034110289.1"/>
    </source>
</evidence>
<feature type="region of interest" description="Disordered" evidence="1">
    <location>
        <begin position="545"/>
        <end position="596"/>
    </location>
</feature>
<feature type="compositionally biased region" description="Low complexity" evidence="1">
    <location>
        <begin position="581"/>
        <end position="595"/>
    </location>
</feature>
<feature type="compositionally biased region" description="Polar residues" evidence="1">
    <location>
        <begin position="438"/>
        <end position="448"/>
    </location>
</feature>
<dbReference type="CDD" id="cd17751">
    <property type="entry name" value="BRCT_microcephalin_rpt3"/>
    <property type="match status" value="1"/>
</dbReference>
<feature type="compositionally biased region" description="Low complexity" evidence="1">
    <location>
        <begin position="260"/>
        <end position="273"/>
    </location>
</feature>
<reference evidence="4" key="1">
    <citation type="submission" date="2025-08" db="UniProtKB">
        <authorList>
            <consortium name="RefSeq"/>
        </authorList>
    </citation>
    <scope>IDENTIFICATION</scope>
    <source>
        <strain evidence="4">15112-1751.03</strain>
        <tissue evidence="4">Whole Adult</tissue>
    </source>
</reference>
<dbReference type="Proteomes" id="UP000515160">
    <property type="component" value="Chromosome 3"/>
</dbReference>
<protein>
    <submittedName>
        <fullName evidence="4">Microcephalin isoform X1</fullName>
    </submittedName>
</protein>
<accession>A0A6P8XCC9</accession>
<feature type="region of interest" description="Disordered" evidence="1">
    <location>
        <begin position="670"/>
        <end position="735"/>
    </location>
</feature>
<dbReference type="Pfam" id="PF12738">
    <property type="entry name" value="PTCB-BRCT"/>
    <property type="match status" value="1"/>
</dbReference>
<dbReference type="InterPro" id="IPR001357">
    <property type="entry name" value="BRCT_dom"/>
</dbReference>
<dbReference type="Gene3D" id="3.40.50.10190">
    <property type="entry name" value="BRCT domain"/>
    <property type="match status" value="3"/>
</dbReference>
<feature type="domain" description="BRCT" evidence="2">
    <location>
        <begin position="772"/>
        <end position="830"/>
    </location>
</feature>
<organism evidence="3 4">
    <name type="scientific">Drosophila albomicans</name>
    <name type="common">Fruit fly</name>
    <dbReference type="NCBI Taxonomy" id="7291"/>
    <lineage>
        <taxon>Eukaryota</taxon>
        <taxon>Metazoa</taxon>
        <taxon>Ecdysozoa</taxon>
        <taxon>Arthropoda</taxon>
        <taxon>Hexapoda</taxon>
        <taxon>Insecta</taxon>
        <taxon>Pterygota</taxon>
        <taxon>Neoptera</taxon>
        <taxon>Endopterygota</taxon>
        <taxon>Diptera</taxon>
        <taxon>Brachycera</taxon>
        <taxon>Muscomorpha</taxon>
        <taxon>Ephydroidea</taxon>
        <taxon>Drosophilidae</taxon>
        <taxon>Drosophila</taxon>
    </lineage>
</organism>
<name>A0A6P8XCC9_DROAB</name>
<dbReference type="PANTHER" id="PTHR14625:SF3">
    <property type="entry name" value="MICROCEPHALIN"/>
    <property type="match status" value="1"/>
</dbReference>
<keyword evidence="3" id="KW-1185">Reference proteome</keyword>
<evidence type="ECO:0000259" key="2">
    <source>
        <dbReference type="PROSITE" id="PS50172"/>
    </source>
</evidence>
<dbReference type="InterPro" id="IPR022047">
    <property type="entry name" value="Microcephalin-like"/>
</dbReference>
<dbReference type="CDD" id="cd17736">
    <property type="entry name" value="BRCT_microcephalin_rpt2"/>
    <property type="match status" value="1"/>
</dbReference>
<dbReference type="PANTHER" id="PTHR14625">
    <property type="entry name" value="MICROCEPHALIN"/>
    <property type="match status" value="1"/>
</dbReference>
<feature type="compositionally biased region" description="Basic and acidic residues" evidence="1">
    <location>
        <begin position="392"/>
        <end position="402"/>
    </location>
</feature>
<dbReference type="SMART" id="SM00292">
    <property type="entry name" value="BRCT"/>
    <property type="match status" value="2"/>
</dbReference>
<dbReference type="SUPFAM" id="SSF52113">
    <property type="entry name" value="BRCT domain"/>
    <property type="match status" value="3"/>
</dbReference>
<feature type="compositionally biased region" description="Low complexity" evidence="1">
    <location>
        <begin position="688"/>
        <end position="698"/>
    </location>
</feature>
<sequence length="973" mass="110112">MSEQIKENFVDLCTSQSSVPDIMSTAQIGTAPAIAHMLMTPKSRDASKPVSPSEHLRRMMPHQDANVLRMQRDLNSPSASLRMRALRALRSPNKAYTNFDVPLAEQSIITADERNPVPETSLSDILKDVIVYVEVRTGNDNRSEGVKSIISKLGAQVNDRLLRTTTHVVFKDGLLSTYKRAQSWNIPIVSILWIEACKVQRRLCEPQQFPISNIHMYEYPELYGKLTRARYMQPDSELNKRRKRPATPTGLKDQEKSKKAATAAARTPTSTPKQNDITRFFKPLSQNKHLMEDEVTESPATKLLNRITNGFFNTPQRTESKEPNAQSNEVDFNAIGDVARENSMAPKSLNFSQEKRASKPRSSSISVEPAHVQRPQVRTPRRSSSVNTIDIASDKVQSEPRMTRRRSLITKSTAHEECSTPPPTSEPDEPRTRRRSSLQATDLQSPAVSESRITRRRSLTHISTTVEPSTPKVLKKPSFQSIAEETLVEQPNENKTNHVEQSMDITPTFAHVTSKVKGRRTMYVSEHMEISEMNNENVNPYLGSKSSSSMLVDTTPQTSKESFVTTKTSPDSSETPVPIFSSTRLPGSSNSSSSANRRRTIFSVDMELINDRINHINTTSKRRSLALVPDMENDEPRPLVPLQAVAVDAISAADKHTEKTEPKMRKLFTPNEEVIVTPPKSSKKGRRSSIGSTSSSGTLKRRRTLATPKPTAAVGPNLQKEGDVNSAESTTPIVMRRRSSLKKQAILHTLVHTNMHKDQVQVIHKAIRKLRGMRLDPTVTKNTTHLVSLEPRRTLNLLRGLMRGVWIVNYKWILDSMRAGKWLNEEKYELTSFSRAIEICRTERQAFGISYKCELFRYMETFYVSSLCRPITFNNIKELLFLGGAKITENRYKAKFIVGDKRRAEDDRIYLTPAWVLDSITAMQIQKFSKYLMKSAIVTPYGIRYEDPREEPERPNRKNLKVCYKDPALVINK</sequence>
<dbReference type="RefSeq" id="XP_034110289.1">
    <property type="nucleotide sequence ID" value="XM_034254398.2"/>
</dbReference>
<dbReference type="GO" id="GO:0000278">
    <property type="term" value="P:mitotic cell cycle"/>
    <property type="evidence" value="ECO:0007669"/>
    <property type="project" value="TreeGrafter"/>
</dbReference>
<dbReference type="InterPro" id="IPR036420">
    <property type="entry name" value="BRCT_dom_sf"/>
</dbReference>
<feature type="compositionally biased region" description="Polar residues" evidence="1">
    <location>
        <begin position="545"/>
        <end position="575"/>
    </location>
</feature>
<dbReference type="OrthoDB" id="2384350at2759"/>
<evidence type="ECO:0000256" key="1">
    <source>
        <dbReference type="SAM" id="MobiDB-lite"/>
    </source>
</evidence>
<dbReference type="GeneID" id="117571920"/>
<evidence type="ECO:0000313" key="3">
    <source>
        <dbReference type="Proteomes" id="UP000515160"/>
    </source>
</evidence>
<feature type="region of interest" description="Disordered" evidence="1">
    <location>
        <begin position="343"/>
        <end position="457"/>
    </location>
</feature>
<dbReference type="PROSITE" id="PS50172">
    <property type="entry name" value="BRCT"/>
    <property type="match status" value="2"/>
</dbReference>
<dbReference type="CDD" id="cd17716">
    <property type="entry name" value="BRCT_microcephalin_rpt1"/>
    <property type="match status" value="1"/>
</dbReference>
<proteinExistence type="predicted"/>
<feature type="domain" description="BRCT" evidence="2">
    <location>
        <begin position="121"/>
        <end position="211"/>
    </location>
</feature>
<dbReference type="Pfam" id="PF00533">
    <property type="entry name" value="BRCT"/>
    <property type="match status" value="1"/>
</dbReference>
<gene>
    <name evidence="4" type="primary">LOC117571920</name>
</gene>
<dbReference type="AlphaFoldDB" id="A0A6P8XCC9"/>
<feature type="region of interest" description="Disordered" evidence="1">
    <location>
        <begin position="234"/>
        <end position="276"/>
    </location>
</feature>